<evidence type="ECO:0000313" key="2">
    <source>
        <dbReference type="EMBL" id="KAF2771051.1"/>
    </source>
</evidence>
<keyword evidence="3" id="KW-1185">Reference proteome</keyword>
<reference evidence="2" key="1">
    <citation type="journal article" date="2020" name="Stud. Mycol.">
        <title>101 Dothideomycetes genomes: a test case for predicting lifestyles and emergence of pathogens.</title>
        <authorList>
            <person name="Haridas S."/>
            <person name="Albert R."/>
            <person name="Binder M."/>
            <person name="Bloem J."/>
            <person name="Labutti K."/>
            <person name="Salamov A."/>
            <person name="Andreopoulos B."/>
            <person name="Baker S."/>
            <person name="Barry K."/>
            <person name="Bills G."/>
            <person name="Bluhm B."/>
            <person name="Cannon C."/>
            <person name="Castanera R."/>
            <person name="Culley D."/>
            <person name="Daum C."/>
            <person name="Ezra D."/>
            <person name="Gonzalez J."/>
            <person name="Henrissat B."/>
            <person name="Kuo A."/>
            <person name="Liang C."/>
            <person name="Lipzen A."/>
            <person name="Lutzoni F."/>
            <person name="Magnuson J."/>
            <person name="Mondo S."/>
            <person name="Nolan M."/>
            <person name="Ohm R."/>
            <person name="Pangilinan J."/>
            <person name="Park H.-J."/>
            <person name="Ramirez L."/>
            <person name="Alfaro M."/>
            <person name="Sun H."/>
            <person name="Tritt A."/>
            <person name="Yoshinaga Y."/>
            <person name="Zwiers L.-H."/>
            <person name="Turgeon B."/>
            <person name="Goodwin S."/>
            <person name="Spatafora J."/>
            <person name="Crous P."/>
            <person name="Grigoriev I."/>
        </authorList>
    </citation>
    <scope>NUCLEOTIDE SEQUENCE</scope>
    <source>
        <strain evidence="2">CBS 116005</strain>
    </source>
</reference>
<name>A0A6G1LDN2_9PEZI</name>
<gene>
    <name evidence="2" type="ORF">EJ03DRAFT_44566</name>
</gene>
<evidence type="ECO:0000313" key="3">
    <source>
        <dbReference type="Proteomes" id="UP000799436"/>
    </source>
</evidence>
<sequence length="178" mass="20090">MLFMQVPRVWSKERYLCPAIKFTQSSSLGAWRARGVVMWSLLARFVICSPRLRSCQGRCCGLARLMVTGFILPSHRRCKPSRELSACLQTSINCPFARVVHRLSTAQQLRESAAATKNRSAPPLSHSRDTWASYYAHHRRNPDLHHLYAPSAAINRSPAKLTRTRPSENTTASGRLSE</sequence>
<feature type="region of interest" description="Disordered" evidence="1">
    <location>
        <begin position="155"/>
        <end position="178"/>
    </location>
</feature>
<protein>
    <submittedName>
        <fullName evidence="2">Uncharacterized protein</fullName>
    </submittedName>
</protein>
<dbReference type="Proteomes" id="UP000799436">
    <property type="component" value="Unassembled WGS sequence"/>
</dbReference>
<dbReference type="AlphaFoldDB" id="A0A6G1LDN2"/>
<evidence type="ECO:0000256" key="1">
    <source>
        <dbReference type="SAM" id="MobiDB-lite"/>
    </source>
</evidence>
<feature type="compositionally biased region" description="Polar residues" evidence="1">
    <location>
        <begin position="167"/>
        <end position="178"/>
    </location>
</feature>
<dbReference type="EMBL" id="ML995821">
    <property type="protein sequence ID" value="KAF2771051.1"/>
    <property type="molecule type" value="Genomic_DNA"/>
</dbReference>
<accession>A0A6G1LDN2</accession>
<proteinExistence type="predicted"/>
<organism evidence="2 3">
    <name type="scientific">Teratosphaeria nubilosa</name>
    <dbReference type="NCBI Taxonomy" id="161662"/>
    <lineage>
        <taxon>Eukaryota</taxon>
        <taxon>Fungi</taxon>
        <taxon>Dikarya</taxon>
        <taxon>Ascomycota</taxon>
        <taxon>Pezizomycotina</taxon>
        <taxon>Dothideomycetes</taxon>
        <taxon>Dothideomycetidae</taxon>
        <taxon>Mycosphaerellales</taxon>
        <taxon>Teratosphaeriaceae</taxon>
        <taxon>Teratosphaeria</taxon>
    </lineage>
</organism>